<dbReference type="GO" id="GO:0000272">
    <property type="term" value="P:polysaccharide catabolic process"/>
    <property type="evidence" value="ECO:0007669"/>
    <property type="project" value="InterPro"/>
</dbReference>
<dbReference type="Pfam" id="PF00404">
    <property type="entry name" value="Dockerin_1"/>
    <property type="match status" value="1"/>
</dbReference>
<dbReference type="PROSITE" id="PS00018">
    <property type="entry name" value="EF_HAND_1"/>
    <property type="match status" value="2"/>
</dbReference>
<dbReference type="Gene3D" id="1.10.1330.10">
    <property type="entry name" value="Dockerin domain"/>
    <property type="match status" value="1"/>
</dbReference>
<dbReference type="GO" id="GO:0004553">
    <property type="term" value="F:hydrolase activity, hydrolyzing O-glycosyl compounds"/>
    <property type="evidence" value="ECO:0007669"/>
    <property type="project" value="InterPro"/>
</dbReference>
<dbReference type="STRING" id="1577791.Mpt1_c05330"/>
<dbReference type="InterPro" id="IPR002105">
    <property type="entry name" value="Dockerin_1_rpt"/>
</dbReference>
<proteinExistence type="predicted"/>
<organism evidence="3 4">
    <name type="scientific">Candidatus Methanoplasma termitum</name>
    <dbReference type="NCBI Taxonomy" id="1577791"/>
    <lineage>
        <taxon>Archaea</taxon>
        <taxon>Methanobacteriati</taxon>
        <taxon>Thermoplasmatota</taxon>
        <taxon>Thermoplasmata</taxon>
        <taxon>Methanomassiliicoccales</taxon>
        <taxon>Methanomassiliicoccaceae</taxon>
        <taxon>Candidatus Methanoplasma</taxon>
    </lineage>
</organism>
<feature type="region of interest" description="Disordered" evidence="1">
    <location>
        <begin position="1120"/>
        <end position="1139"/>
    </location>
</feature>
<evidence type="ECO:0000256" key="1">
    <source>
        <dbReference type="SAM" id="MobiDB-lite"/>
    </source>
</evidence>
<feature type="domain" description="Dockerin" evidence="2">
    <location>
        <begin position="1719"/>
        <end position="1796"/>
    </location>
</feature>
<dbReference type="CDD" id="cd14256">
    <property type="entry name" value="Dockerin_I"/>
    <property type="match status" value="1"/>
</dbReference>
<dbReference type="InterPro" id="IPR016134">
    <property type="entry name" value="Dockerin_dom"/>
</dbReference>
<sequence length="1800" mass="187436">MTPLLTSAHGTLQVYCVEVTVKTVEGAIVPDQLVTVANLPGDGYTYEAYTDSTGRAWIWVPSGTRTFEAENEMYGYGVEDFNVLTNNDNKLTIVLGIKMTLSSDPSGVAFITDTDADPVTFYAKVENKYITYPQRDIKGIEWYRVGTTDTTYGRTTFTAGFTAAANSDRGANYTKTGITGLTNSMPEQPGGTQDLRNYKMDVSKNGTYWVRVYYIDGKGIERTYVKSYTIDNVYTQVTGDYKGVDRDNPAITYYDEPIPNMTEKAGIALDFNGTTILKSTSDGIIEEMGTNAHFNVTAKAVSGLTIVPPATVSVPLDKLVLDTVVFQYYFDIAGTIDLSETTLSDPTVGYTVAGSTQPYSTGGYAGGAVPGPDRTLTFDSNADGLVFLITQSGLRSPGDPNEPKNGTSIFNQIIIQDGVNVTLVFDSIDLIGDITLQGNADVTLLLAMDTTYLVSNTTVGSFVHGGINVAEHAGGKTSSLTVNSAASVGKGNGQLTVTATSSAGAGIGGASGEIGGNISVIGGILTATAIGGAAIDGNITIDSTATVTAYSNGNMPAIHTGRSGNNGNGYYVNAVLNRAISSSSASTLRVYGNGDTTTVLTSLELPAGYRSFAFMLPGMASQEDYNVYLSNGTVLHPVVRVADDQPEIYSMNAQSDYDAHSASPGDGYLPVKLTEVSISGIVTDDTTAKNPLVGVVITHTIDGTAQPTVSTTAGGAYTISGIPYGATVAVTDLTHTGYLGVTSTYINTTVTSDLTGQNMEMTWDPAYTNITVQITGTGSVTVAGTGYSQTVSVTTSLAVPVSAGTGLTFTATAVSPNVFVSFQQNSGTLSNVSPVTYTVANGDTIKAVFDSSATTTYNITVNVTGTGSVNVSAGAASVATVTTTSTVAIPVASGYSLTFTATAVSPNVFVSFQQNSGTLSNVSPVTYTVANGDTIKAVFDSSATTTYNITVNVTGTGSVNVSAGAASVATVTTTSTVAIPVASGYSLTFTATAVSPNVFVSFQQNSGTLSNVSPVTYTVANGDTIYAVFEGNATLTYNITVNVSGAGSVGVAAGITTIATVTTSSIVSIPVSSGYNLTFTATPGTGQDLISIVQSGSASATVAYSPATLTVAANDIRNGNIRRRGTNRNDDQLHPRGHRRRFRDRVRRHRNVHGRNLHRGRERGATVFTATPDSGYYFGNMIQTPANVILAYSPASLTIAANDTITVNFLASSTTKTLSLDKTDITGGDGSITVAVNGSVTFTATLPYTGHFVSTDTVTVTAVSGSASVFSYWNGTTFPTGFNPGIANNSTFTMDTDYTLTACFVKSSTATTLTLDKVDITNGDGSITVAVTGGPTFTAILPYTGKFAPTDQVTVTAVSGSASVFSYWTGAAFPTGFNPGIANNSVFTTDTDYTLTARFIDSSTATTLTLDKTDVTGGDGSITVAVTGGPSFTAILPYTGYFTPTDQVTVTAVDGSISWFYNWTGASYPTGFNVNVANNPAFTTDADYTLTAVFDNTYTLTYDPNGGTLDSAMVSPVNNLPVQTGYPLDVTNTPTHAQEMYNTTLTDVLFVGWTEGSAVATILEKGNALPATVTSVDIAGDVTVYAVWGYDRNGNGTPDVLEALDMTLNLPSIVIIQQKFGAGASYGTTDIKETFTSGVQNRVARSNFFTLAPTTADGLLAYTLADVNITFTDIAGFESVGTLADTLTMNGLDIHGAKSGVAKVTVSLKADPTVFAEVIVVVPGDVNRNGSITVADMSALNAYITSPAFSRDTSGFVVNDQYTLLLADINRSGSVTVADYSAINAYITSPLFSRDTSGWS</sequence>
<dbReference type="SUPFAM" id="SSF63446">
    <property type="entry name" value="Type I dockerin domain"/>
    <property type="match status" value="1"/>
</dbReference>
<dbReference type="RefSeq" id="WP_048111831.1">
    <property type="nucleotide sequence ID" value="NZ_CP010070.1"/>
</dbReference>
<evidence type="ECO:0000259" key="2">
    <source>
        <dbReference type="PROSITE" id="PS51766"/>
    </source>
</evidence>
<evidence type="ECO:0000313" key="4">
    <source>
        <dbReference type="Proteomes" id="UP000030787"/>
    </source>
</evidence>
<keyword evidence="4" id="KW-1185">Reference proteome</keyword>
<dbReference type="PROSITE" id="PS51766">
    <property type="entry name" value="DOCKERIN"/>
    <property type="match status" value="1"/>
</dbReference>
<dbReference type="GeneID" id="24818201"/>
<dbReference type="EMBL" id="CP010070">
    <property type="protein sequence ID" value="AIZ56423.1"/>
    <property type="molecule type" value="Genomic_DNA"/>
</dbReference>
<gene>
    <name evidence="3" type="ORF">Mpt1_c05330</name>
</gene>
<reference evidence="3 4" key="1">
    <citation type="journal article" date="2014" name="Appl. Environ. Microbiol.">
        <title>Comparative Genome Analysis of 'Candidatus Methanoplasma termitum' Indicates a New Mode of Energy Metabolism in the Seventh Order of Methanogens.</title>
        <authorList>
            <person name="Lang K."/>
            <person name="Schuldes J."/>
            <person name="Klingl A."/>
            <person name="Poehlein A."/>
            <person name="Daniel R."/>
            <person name="Brune A."/>
        </authorList>
    </citation>
    <scope>NUCLEOTIDE SEQUENCE [LARGE SCALE GENOMIC DNA]</scope>
    <source>
        <strain evidence="4">Mpt1</strain>
    </source>
</reference>
<name>A0A0A7LBN1_9ARCH</name>
<dbReference type="HOGENOM" id="CLU_238097_0_0_2"/>
<protein>
    <recommendedName>
        <fullName evidence="2">Dockerin domain-containing protein</fullName>
    </recommendedName>
</protein>
<accession>A0A0A7LBN1</accession>
<dbReference type="InterPro" id="IPR018247">
    <property type="entry name" value="EF_Hand_1_Ca_BS"/>
</dbReference>
<evidence type="ECO:0000313" key="3">
    <source>
        <dbReference type="EMBL" id="AIZ56423.1"/>
    </source>
</evidence>
<dbReference type="KEGG" id="mear:Mpt1_c05330"/>
<dbReference type="InterPro" id="IPR036439">
    <property type="entry name" value="Dockerin_dom_sf"/>
</dbReference>
<dbReference type="Proteomes" id="UP000030787">
    <property type="component" value="Chromosome"/>
</dbReference>